<keyword evidence="5 16" id="KW-0769">Symport</keyword>
<feature type="compositionally biased region" description="Basic and acidic residues" evidence="17">
    <location>
        <begin position="573"/>
        <end position="583"/>
    </location>
</feature>
<dbReference type="GO" id="GO:0005886">
    <property type="term" value="C:plasma membrane"/>
    <property type="evidence" value="ECO:0007669"/>
    <property type="project" value="TreeGrafter"/>
</dbReference>
<keyword evidence="12" id="KW-0739">Sodium transport</keyword>
<keyword evidence="3 16" id="KW-0813">Transport</keyword>
<evidence type="ECO:0000313" key="20">
    <source>
        <dbReference type="Proteomes" id="UP000440578"/>
    </source>
</evidence>
<evidence type="ECO:0000256" key="17">
    <source>
        <dbReference type="SAM" id="MobiDB-lite"/>
    </source>
</evidence>
<keyword evidence="4 16" id="KW-0812">Transmembrane</keyword>
<comment type="function">
    <text evidence="13">Unusual broad substrate spectrum amino acid:sodium cotransporter that promotes absorption of the D isomers of essential amino acids. Neutral amino acids are the preferred substrates, especially methionine and phenylalanine.</text>
</comment>
<keyword evidence="15" id="KW-1015">Disulfide bond</keyword>
<accession>A0A6A4VK60</accession>
<feature type="transmembrane region" description="Helical" evidence="18">
    <location>
        <begin position="478"/>
        <end position="497"/>
    </location>
</feature>
<evidence type="ECO:0000256" key="4">
    <source>
        <dbReference type="ARBA" id="ARBA00022692"/>
    </source>
</evidence>
<feature type="transmembrane region" description="Helical" evidence="18">
    <location>
        <begin position="433"/>
        <end position="457"/>
    </location>
</feature>
<dbReference type="GO" id="GO:0046872">
    <property type="term" value="F:metal ion binding"/>
    <property type="evidence" value="ECO:0007669"/>
    <property type="project" value="UniProtKB-KW"/>
</dbReference>
<comment type="caution">
    <text evidence="19">The sequence shown here is derived from an EMBL/GenBank/DDBJ whole genome shotgun (WGS) entry which is preliminary data.</text>
</comment>
<feature type="transmembrane region" description="Helical" evidence="18">
    <location>
        <begin position="399"/>
        <end position="421"/>
    </location>
</feature>
<evidence type="ECO:0000256" key="5">
    <source>
        <dbReference type="ARBA" id="ARBA00022847"/>
    </source>
</evidence>
<organism evidence="19 20">
    <name type="scientific">Amphibalanus amphitrite</name>
    <name type="common">Striped barnacle</name>
    <name type="synonym">Balanus amphitrite</name>
    <dbReference type="NCBI Taxonomy" id="1232801"/>
    <lineage>
        <taxon>Eukaryota</taxon>
        <taxon>Metazoa</taxon>
        <taxon>Ecdysozoa</taxon>
        <taxon>Arthropoda</taxon>
        <taxon>Crustacea</taxon>
        <taxon>Multicrustacea</taxon>
        <taxon>Cirripedia</taxon>
        <taxon>Thoracica</taxon>
        <taxon>Thoracicalcarea</taxon>
        <taxon>Balanomorpha</taxon>
        <taxon>Balanoidea</taxon>
        <taxon>Balanidae</taxon>
        <taxon>Amphibalaninae</taxon>
        <taxon>Amphibalanus</taxon>
    </lineage>
</organism>
<evidence type="ECO:0000256" key="12">
    <source>
        <dbReference type="ARBA" id="ARBA00023201"/>
    </source>
</evidence>
<dbReference type="Pfam" id="PF00209">
    <property type="entry name" value="SNF"/>
    <property type="match status" value="1"/>
</dbReference>
<feature type="transmembrane region" description="Helical" evidence="18">
    <location>
        <begin position="113"/>
        <end position="139"/>
    </location>
</feature>
<keyword evidence="9" id="KW-0406">Ion transport</keyword>
<feature type="binding site" evidence="14">
    <location>
        <position position="380"/>
    </location>
    <ligand>
        <name>Na(+)</name>
        <dbReference type="ChEBI" id="CHEBI:29101"/>
        <label>1</label>
    </ligand>
</feature>
<keyword evidence="6" id="KW-0029">Amino-acid transport</keyword>
<dbReference type="PROSITE" id="PS00754">
    <property type="entry name" value="NA_NEUROTRAN_SYMP_2"/>
    <property type="match status" value="1"/>
</dbReference>
<feature type="region of interest" description="Disordered" evidence="17">
    <location>
        <begin position="573"/>
        <end position="662"/>
    </location>
</feature>
<evidence type="ECO:0000256" key="1">
    <source>
        <dbReference type="ARBA" id="ARBA00004141"/>
    </source>
</evidence>
<feature type="binding site" evidence="14">
    <location>
        <position position="376"/>
    </location>
    <ligand>
        <name>Na(+)</name>
        <dbReference type="ChEBI" id="CHEBI:29101"/>
        <label>1</label>
    </ligand>
</feature>
<dbReference type="PROSITE" id="PS50267">
    <property type="entry name" value="NA_NEUROTRAN_SYMP_3"/>
    <property type="match status" value="1"/>
</dbReference>
<protein>
    <recommendedName>
        <fullName evidence="16">Transporter</fullName>
    </recommendedName>
</protein>
<proteinExistence type="inferred from homology"/>
<keyword evidence="10 18" id="KW-0472">Membrane</keyword>
<evidence type="ECO:0000256" key="15">
    <source>
        <dbReference type="PIRSR" id="PIRSR600175-2"/>
    </source>
</evidence>
<dbReference type="EMBL" id="VIIS01001862">
    <property type="protein sequence ID" value="KAF0291690.1"/>
    <property type="molecule type" value="Genomic_DNA"/>
</dbReference>
<comment type="similarity">
    <text evidence="2 16">Belongs to the sodium:neurotransmitter symporter (SNF) (TC 2.A.22) family.</text>
</comment>
<feature type="transmembrane region" description="Helical" evidence="18">
    <location>
        <begin position="364"/>
        <end position="392"/>
    </location>
</feature>
<evidence type="ECO:0000256" key="2">
    <source>
        <dbReference type="ARBA" id="ARBA00006459"/>
    </source>
</evidence>
<dbReference type="PANTHER" id="PTHR11616">
    <property type="entry name" value="SODIUM/CHLORIDE DEPENDENT TRANSPORTER"/>
    <property type="match status" value="1"/>
</dbReference>
<dbReference type="GO" id="GO:0005283">
    <property type="term" value="F:amino acid:sodium symporter activity"/>
    <property type="evidence" value="ECO:0007669"/>
    <property type="project" value="TreeGrafter"/>
</dbReference>
<comment type="subcellular location">
    <subcellularLocation>
        <location evidence="1">Membrane</location>
        <topology evidence="1">Multi-pass membrane protein</topology>
    </subcellularLocation>
</comment>
<feature type="transmembrane region" description="Helical" evidence="18">
    <location>
        <begin position="266"/>
        <end position="291"/>
    </location>
</feature>
<feature type="binding site" evidence="14">
    <location>
        <position position="42"/>
    </location>
    <ligand>
        <name>Na(+)</name>
        <dbReference type="ChEBI" id="CHEBI:29101"/>
        <label>1</label>
    </ligand>
</feature>
<evidence type="ECO:0000256" key="16">
    <source>
        <dbReference type="RuleBase" id="RU003732"/>
    </source>
</evidence>
<sequence>MGDDNGQIIEKDQNGNGEPRARWGNRIEFLLSCIAMSVGLGNVWRFPFTAYENGGGAFLLPYLFVLMTIGKPMYFMELALGQFSSHGSVKVWSVVPALKGVGYGQLTATSAVLSYYVALMALTVFYFFASFSSVLPWMVCDPSWADLTRCVDPTTNLSQLTSNDTMGSTEMYFQMNVLKELPNIDHGIGLPCWKLTLCFLFSWLVVFLTMVKGVHSSGKVAYFTGNHLPIRRADHSPDQRADAPGAYDGVVFYIKPRWNELLNARVWYAAITQSFYSLSIGFGPLVMYSSYNDFRDPVARDAAIISVADMLTSLLAGFVIFGILGNLAHELDTTVDQVIKGGGTSLAFVSYPQALANFPGVPQLFAVLFFLMLFTLGVGSATALTGCVITILREEFPSVSQLAATTIVSVGGFLVGLVYITPGGQFILNLVDFFGGGFIVFILATLEVVAIQWVYGINNFCDDLEFMTGARPNCYLKFCWMFFIPLALMAIFIYSVATMQPLTYGKVGYPDSAMICGALLILLTLLMLPVCFAREVYRANGMTLLERVRSTFQPAADWGPAENEQRKEWLQATGRKDPLAGRESHRRPRPPLQPRRPSYRPGPEPTYRHSVAFAVPPPALERGQRRLAELTRRHSAPHRSLGGGYVNEAVTGSRTDVADERV</sequence>
<evidence type="ECO:0000256" key="7">
    <source>
        <dbReference type="ARBA" id="ARBA00022989"/>
    </source>
</evidence>
<evidence type="ECO:0000256" key="13">
    <source>
        <dbReference type="ARBA" id="ARBA00037785"/>
    </source>
</evidence>
<evidence type="ECO:0000256" key="9">
    <source>
        <dbReference type="ARBA" id="ARBA00023065"/>
    </source>
</evidence>
<dbReference type="PROSITE" id="PS00610">
    <property type="entry name" value="NA_NEUROTRAN_SYMP_1"/>
    <property type="match status" value="1"/>
</dbReference>
<evidence type="ECO:0000313" key="19">
    <source>
        <dbReference type="EMBL" id="KAF0291690.1"/>
    </source>
</evidence>
<evidence type="ECO:0000256" key="11">
    <source>
        <dbReference type="ARBA" id="ARBA00023180"/>
    </source>
</evidence>
<dbReference type="AlphaFoldDB" id="A0A6A4VK60"/>
<feature type="transmembrane region" description="Helical" evidence="18">
    <location>
        <begin position="56"/>
        <end position="75"/>
    </location>
</feature>
<dbReference type="OrthoDB" id="6581954at2759"/>
<feature type="transmembrane region" description="Helical" evidence="18">
    <location>
        <begin position="27"/>
        <end position="44"/>
    </location>
</feature>
<evidence type="ECO:0000256" key="3">
    <source>
        <dbReference type="ARBA" id="ARBA00022448"/>
    </source>
</evidence>
<feature type="compositionally biased region" description="Basic and acidic residues" evidence="17">
    <location>
        <begin position="622"/>
        <end position="632"/>
    </location>
</feature>
<feature type="disulfide bond" evidence="15">
    <location>
        <begin position="140"/>
        <end position="150"/>
    </location>
</feature>
<evidence type="ECO:0000256" key="6">
    <source>
        <dbReference type="ARBA" id="ARBA00022970"/>
    </source>
</evidence>
<keyword evidence="14" id="KW-0479">Metal-binding</keyword>
<evidence type="ECO:0000256" key="8">
    <source>
        <dbReference type="ARBA" id="ARBA00023053"/>
    </source>
</evidence>
<feature type="binding site" evidence="14">
    <location>
        <position position="277"/>
    </location>
    <ligand>
        <name>Na(+)</name>
        <dbReference type="ChEBI" id="CHEBI:29101"/>
        <label>1</label>
    </ligand>
</feature>
<feature type="binding site" evidence="14">
    <location>
        <position position="38"/>
    </location>
    <ligand>
        <name>Na(+)</name>
        <dbReference type="ChEBI" id="CHEBI:29101"/>
        <label>1</label>
    </ligand>
</feature>
<evidence type="ECO:0000256" key="14">
    <source>
        <dbReference type="PIRSR" id="PIRSR600175-1"/>
    </source>
</evidence>
<dbReference type="PRINTS" id="PR00176">
    <property type="entry name" value="NANEUSMPORT"/>
</dbReference>
<feature type="transmembrane region" description="Helical" evidence="18">
    <location>
        <begin position="512"/>
        <end position="532"/>
    </location>
</feature>
<dbReference type="GO" id="GO:0015179">
    <property type="term" value="F:L-amino acid transmembrane transporter activity"/>
    <property type="evidence" value="ECO:0007669"/>
    <property type="project" value="TreeGrafter"/>
</dbReference>
<evidence type="ECO:0000256" key="18">
    <source>
        <dbReference type="SAM" id="Phobius"/>
    </source>
</evidence>
<feature type="compositionally biased region" description="Pro residues" evidence="17">
    <location>
        <begin position="590"/>
        <end position="604"/>
    </location>
</feature>
<dbReference type="GO" id="GO:0089718">
    <property type="term" value="P:amino acid import across plasma membrane"/>
    <property type="evidence" value="ECO:0007669"/>
    <property type="project" value="TreeGrafter"/>
</dbReference>
<keyword evidence="11" id="KW-0325">Glycoprotein</keyword>
<feature type="transmembrane region" description="Helical" evidence="18">
    <location>
        <begin position="192"/>
        <end position="211"/>
    </location>
</feature>
<keyword evidence="20" id="KW-1185">Reference proteome</keyword>
<gene>
    <name evidence="19" type="primary">NAAT1_1</name>
    <name evidence="19" type="ORF">FJT64_010265</name>
</gene>
<name>A0A6A4VK60_AMPAM</name>
<keyword evidence="8 14" id="KW-0915">Sodium</keyword>
<dbReference type="SUPFAM" id="SSF161070">
    <property type="entry name" value="SNF-like"/>
    <property type="match status" value="1"/>
</dbReference>
<dbReference type="CDD" id="cd10324">
    <property type="entry name" value="SLC6sbd"/>
    <property type="match status" value="1"/>
</dbReference>
<evidence type="ECO:0000256" key="10">
    <source>
        <dbReference type="ARBA" id="ARBA00023136"/>
    </source>
</evidence>
<dbReference type="PANTHER" id="PTHR11616:SF321">
    <property type="entry name" value="SODIUM-DEPENDENT NUTRIENT AMINO ACID TRANSPORTER 1-RELATED"/>
    <property type="match status" value="1"/>
</dbReference>
<feature type="transmembrane region" description="Helical" evidence="18">
    <location>
        <begin position="303"/>
        <end position="324"/>
    </location>
</feature>
<dbReference type="Proteomes" id="UP000440578">
    <property type="component" value="Unassembled WGS sequence"/>
</dbReference>
<reference evidence="19 20" key="1">
    <citation type="submission" date="2019-07" db="EMBL/GenBank/DDBJ databases">
        <title>Draft genome assembly of a fouling barnacle, Amphibalanus amphitrite (Darwin, 1854): The first reference genome for Thecostraca.</title>
        <authorList>
            <person name="Kim W."/>
        </authorList>
    </citation>
    <scope>NUCLEOTIDE SEQUENCE [LARGE SCALE GENOMIC DNA]</scope>
    <source>
        <strain evidence="19">SNU_AA5</strain>
        <tissue evidence="19">Soma without cirri and trophi</tissue>
    </source>
</reference>
<keyword evidence="7 18" id="KW-1133">Transmembrane helix</keyword>
<dbReference type="InterPro" id="IPR000175">
    <property type="entry name" value="Na/ntran_symport"/>
</dbReference>
<dbReference type="InterPro" id="IPR037272">
    <property type="entry name" value="SNS_sf"/>
</dbReference>